<evidence type="ECO:0000259" key="9">
    <source>
        <dbReference type="Pfam" id="PF13231"/>
    </source>
</evidence>
<feature type="transmembrane region" description="Helical" evidence="8">
    <location>
        <begin position="267"/>
        <end position="290"/>
    </location>
</feature>
<organism evidence="10 11">
    <name type="scientific">Pseudomonas eucalypticola</name>
    <dbReference type="NCBI Taxonomy" id="2599595"/>
    <lineage>
        <taxon>Bacteria</taxon>
        <taxon>Pseudomonadati</taxon>
        <taxon>Pseudomonadota</taxon>
        <taxon>Gammaproteobacteria</taxon>
        <taxon>Pseudomonadales</taxon>
        <taxon>Pseudomonadaceae</taxon>
        <taxon>Pseudomonas</taxon>
    </lineage>
</organism>
<sequence>MHTVPRFLRSERGALALLLGFSAVALLLGLGQRELWGAETRWANIALQMLQTGDYFDPYLKGTAYYDKPLPSYWLITFCASLFGGLGHWSLRLPSVIAAWLSIWLVYLLGERLFRRGTGLIAGWLLATTFYFLVWARVATADVLTVFGVLAAVWWYWRGPLDTRFSRYATFFLILALTSLLKGLIGFILPVLMLLPHLLGEGRWKAHLNRRVPLAMALAGALYMLPFLLSHLYGQPTYGESGLALVVRENLVRFFQPFDNFGPVYTYVLYLPVYTLPWAPCWVIALWLALRNWRHADINVRWLVMGLGLMFLFFTACGSRRSYYVLPLVPFAQLLGAAWLKEYLATHPHHVPRWQRGIGASALVMVVLVGVAYPWSNGNGGIIAFGREVQARASQQAPWQQWHLVMIEVDNKLPLYVQNQGAPFTYIGEDEDYPRQGTSADFMAWLAKRTGQAWDPARTLIFTQYPTLKDLPLRYLAEDHDLVLTRPDNGARLLRAHDNQSVAFIPRHVTATVAERQP</sequence>
<keyword evidence="11" id="KW-1185">Reference proteome</keyword>
<evidence type="ECO:0000256" key="2">
    <source>
        <dbReference type="ARBA" id="ARBA00022475"/>
    </source>
</evidence>
<feature type="transmembrane region" description="Helical" evidence="8">
    <location>
        <begin position="214"/>
        <end position="233"/>
    </location>
</feature>
<keyword evidence="4 10" id="KW-0808">Transferase</keyword>
<dbReference type="GO" id="GO:0009103">
    <property type="term" value="P:lipopolysaccharide biosynthetic process"/>
    <property type="evidence" value="ECO:0007669"/>
    <property type="project" value="UniProtKB-ARBA"/>
</dbReference>
<evidence type="ECO:0000256" key="6">
    <source>
        <dbReference type="ARBA" id="ARBA00022989"/>
    </source>
</evidence>
<reference evidence="10 11" key="1">
    <citation type="submission" date="2020-06" db="EMBL/GenBank/DDBJ databases">
        <title>Pseudomonas eucalypticola sp. nov., an endophyte of Eucalyptus dunnii leaves with biocontrol ability of eucalyptus leaf blight.</title>
        <authorList>
            <person name="Liu Y."/>
            <person name="Song Z."/>
            <person name="Zeng H."/>
            <person name="Lu M."/>
            <person name="Wang X."/>
            <person name="Lian X."/>
            <person name="Zhang Q."/>
        </authorList>
    </citation>
    <scope>NUCLEOTIDE SEQUENCE [LARGE SCALE GENOMIC DNA]</scope>
    <source>
        <strain evidence="10 11">NP-1</strain>
    </source>
</reference>
<evidence type="ECO:0000256" key="1">
    <source>
        <dbReference type="ARBA" id="ARBA00004651"/>
    </source>
</evidence>
<name>A0A7D5H1C5_9PSED</name>
<dbReference type="GO" id="GO:0005886">
    <property type="term" value="C:plasma membrane"/>
    <property type="evidence" value="ECO:0007669"/>
    <property type="project" value="UniProtKB-SubCell"/>
</dbReference>
<evidence type="ECO:0000256" key="4">
    <source>
        <dbReference type="ARBA" id="ARBA00022679"/>
    </source>
</evidence>
<feature type="transmembrane region" description="Helical" evidence="8">
    <location>
        <begin position="357"/>
        <end position="375"/>
    </location>
</feature>
<evidence type="ECO:0000256" key="3">
    <source>
        <dbReference type="ARBA" id="ARBA00022676"/>
    </source>
</evidence>
<evidence type="ECO:0000256" key="5">
    <source>
        <dbReference type="ARBA" id="ARBA00022692"/>
    </source>
</evidence>
<keyword evidence="5 8" id="KW-0812">Transmembrane</keyword>
<feature type="transmembrane region" description="Helical" evidence="8">
    <location>
        <begin position="130"/>
        <end position="157"/>
    </location>
</feature>
<feature type="transmembrane region" description="Helical" evidence="8">
    <location>
        <begin position="324"/>
        <end position="345"/>
    </location>
</feature>
<dbReference type="Pfam" id="PF13231">
    <property type="entry name" value="PMT_2"/>
    <property type="match status" value="1"/>
</dbReference>
<protein>
    <submittedName>
        <fullName evidence="10">Glycosyltransferase family 39 protein</fullName>
    </submittedName>
</protein>
<dbReference type="GO" id="GO:0016763">
    <property type="term" value="F:pentosyltransferase activity"/>
    <property type="evidence" value="ECO:0007669"/>
    <property type="project" value="TreeGrafter"/>
</dbReference>
<evidence type="ECO:0000313" key="11">
    <source>
        <dbReference type="Proteomes" id="UP000509568"/>
    </source>
</evidence>
<keyword evidence="6 8" id="KW-1133">Transmembrane helix</keyword>
<dbReference type="InterPro" id="IPR050297">
    <property type="entry name" value="LipidA_mod_glycosyltrf_83"/>
</dbReference>
<feature type="transmembrane region" description="Helical" evidence="8">
    <location>
        <begin position="302"/>
        <end position="318"/>
    </location>
</feature>
<proteinExistence type="predicted"/>
<dbReference type="InterPro" id="IPR038731">
    <property type="entry name" value="RgtA/B/C-like"/>
</dbReference>
<evidence type="ECO:0000256" key="8">
    <source>
        <dbReference type="SAM" id="Phobius"/>
    </source>
</evidence>
<comment type="subcellular location">
    <subcellularLocation>
        <location evidence="1">Cell membrane</location>
        <topology evidence="1">Multi-pass membrane protein</topology>
    </subcellularLocation>
</comment>
<dbReference type="AlphaFoldDB" id="A0A7D5H1C5"/>
<feature type="domain" description="Glycosyltransferase RgtA/B/C/D-like" evidence="9">
    <location>
        <begin position="67"/>
        <end position="228"/>
    </location>
</feature>
<keyword evidence="7 8" id="KW-0472">Membrane</keyword>
<evidence type="ECO:0000256" key="7">
    <source>
        <dbReference type="ARBA" id="ARBA00023136"/>
    </source>
</evidence>
<gene>
    <name evidence="10" type="ORF">HWQ56_18120</name>
</gene>
<dbReference type="Proteomes" id="UP000509568">
    <property type="component" value="Chromosome"/>
</dbReference>
<dbReference type="RefSeq" id="WP_176571370.1">
    <property type="nucleotide sequence ID" value="NZ_CP056030.1"/>
</dbReference>
<keyword evidence="3" id="KW-0328">Glycosyltransferase</keyword>
<feature type="transmembrane region" description="Helical" evidence="8">
    <location>
        <begin position="169"/>
        <end position="194"/>
    </location>
</feature>
<feature type="transmembrane region" description="Helical" evidence="8">
    <location>
        <begin position="91"/>
        <end position="109"/>
    </location>
</feature>
<keyword evidence="2" id="KW-1003">Cell membrane</keyword>
<accession>A0A7D5H1C5</accession>
<dbReference type="PANTHER" id="PTHR33908">
    <property type="entry name" value="MANNOSYLTRANSFERASE YKCB-RELATED"/>
    <property type="match status" value="1"/>
</dbReference>
<dbReference type="EMBL" id="CP056030">
    <property type="protein sequence ID" value="QKZ05607.1"/>
    <property type="molecule type" value="Genomic_DNA"/>
</dbReference>
<dbReference type="KEGG" id="pez:HWQ56_18120"/>
<evidence type="ECO:0000313" key="10">
    <source>
        <dbReference type="EMBL" id="QKZ05607.1"/>
    </source>
</evidence>
<dbReference type="PANTHER" id="PTHR33908:SF11">
    <property type="entry name" value="MEMBRANE PROTEIN"/>
    <property type="match status" value="1"/>
</dbReference>